<evidence type="ECO:0000259" key="1">
    <source>
        <dbReference type="Pfam" id="PF13649"/>
    </source>
</evidence>
<dbReference type="RefSeq" id="WP_319833487.1">
    <property type="nucleotide sequence ID" value="NZ_CP138858.1"/>
</dbReference>
<dbReference type="GO" id="GO:0032259">
    <property type="term" value="P:methylation"/>
    <property type="evidence" value="ECO:0007669"/>
    <property type="project" value="UniProtKB-KW"/>
</dbReference>
<keyword evidence="3" id="KW-1185">Reference proteome</keyword>
<dbReference type="Proteomes" id="UP001324993">
    <property type="component" value="Chromosome"/>
</dbReference>
<accession>A0ABZ0RK97</accession>
<feature type="domain" description="Methyltransferase" evidence="1">
    <location>
        <begin position="30"/>
        <end position="121"/>
    </location>
</feature>
<dbReference type="SUPFAM" id="SSF53335">
    <property type="entry name" value="S-adenosyl-L-methionine-dependent methyltransferases"/>
    <property type="match status" value="1"/>
</dbReference>
<evidence type="ECO:0000313" key="3">
    <source>
        <dbReference type="Proteomes" id="UP001324993"/>
    </source>
</evidence>
<protein>
    <submittedName>
        <fullName evidence="2">Class I SAM-dependent methyltransferase</fullName>
        <ecNumber evidence="2">2.1.-.-</ecNumber>
    </submittedName>
</protein>
<proteinExistence type="predicted"/>
<keyword evidence="2" id="KW-0489">Methyltransferase</keyword>
<keyword evidence="2" id="KW-0808">Transferase</keyword>
<sequence length="203" mass="22780">MKAVPMGTALQRARTGQLMRLAGLMEPQRVLIAGEGDGSFLLQFVQLFPEASITVVEPSQAMVLRAQTRLRQAGLFSERIVFKVEPLMDAALVEASYDLIVTLFFLDNFEDSLMRASVSKLNACASEQAYWLLSDFCLPSAGWRRLRAKLWLKVLYQFFAFSAGLSARALPDFEQALQTTKFCEIHRDGHCGDLLFSALYRAE</sequence>
<dbReference type="GO" id="GO:0008168">
    <property type="term" value="F:methyltransferase activity"/>
    <property type="evidence" value="ECO:0007669"/>
    <property type="project" value="UniProtKB-KW"/>
</dbReference>
<dbReference type="Gene3D" id="3.40.50.150">
    <property type="entry name" value="Vaccinia Virus protein VP39"/>
    <property type="match status" value="1"/>
</dbReference>
<evidence type="ECO:0000313" key="2">
    <source>
        <dbReference type="EMBL" id="WPJ96629.1"/>
    </source>
</evidence>
<organism evidence="2 3">
    <name type="scientific">Coraliomargarita algicola</name>
    <dbReference type="NCBI Taxonomy" id="3092156"/>
    <lineage>
        <taxon>Bacteria</taxon>
        <taxon>Pseudomonadati</taxon>
        <taxon>Verrucomicrobiota</taxon>
        <taxon>Opitutia</taxon>
        <taxon>Puniceicoccales</taxon>
        <taxon>Coraliomargaritaceae</taxon>
        <taxon>Coraliomargarita</taxon>
    </lineage>
</organism>
<dbReference type="Pfam" id="PF13649">
    <property type="entry name" value="Methyltransf_25"/>
    <property type="match status" value="1"/>
</dbReference>
<dbReference type="EMBL" id="CP138858">
    <property type="protein sequence ID" value="WPJ96629.1"/>
    <property type="molecule type" value="Genomic_DNA"/>
</dbReference>
<dbReference type="InterPro" id="IPR041698">
    <property type="entry name" value="Methyltransf_25"/>
</dbReference>
<name>A0ABZ0RK97_9BACT</name>
<dbReference type="EC" id="2.1.-.-" evidence="2"/>
<reference evidence="2 3" key="1">
    <citation type="submission" date="2023-11" db="EMBL/GenBank/DDBJ databases">
        <title>Coraliomargarita sp. nov., isolated from marine algae.</title>
        <authorList>
            <person name="Lee J.K."/>
            <person name="Baek J.H."/>
            <person name="Kim J.M."/>
            <person name="Choi D.G."/>
            <person name="Jeon C.O."/>
        </authorList>
    </citation>
    <scope>NUCLEOTIDE SEQUENCE [LARGE SCALE GENOMIC DNA]</scope>
    <source>
        <strain evidence="2 3">J2-16</strain>
    </source>
</reference>
<gene>
    <name evidence="2" type="ORF">SH580_02795</name>
</gene>
<dbReference type="InterPro" id="IPR029063">
    <property type="entry name" value="SAM-dependent_MTases_sf"/>
</dbReference>